<dbReference type="Pfam" id="PF08240">
    <property type="entry name" value="ADH_N"/>
    <property type="match status" value="1"/>
</dbReference>
<evidence type="ECO:0000313" key="2">
    <source>
        <dbReference type="EMBL" id="GEC76135.1"/>
    </source>
</evidence>
<dbReference type="InterPro" id="IPR020843">
    <property type="entry name" value="ER"/>
</dbReference>
<dbReference type="InterPro" id="IPR036291">
    <property type="entry name" value="NAD(P)-bd_dom_sf"/>
</dbReference>
<accession>A0A4Y4B6B5</accession>
<dbReference type="EMBL" id="BJNQ01000015">
    <property type="protein sequence ID" value="GEC76135.1"/>
    <property type="molecule type" value="Genomic_DNA"/>
</dbReference>
<comment type="caution">
    <text evidence="2">The sequence shown here is derived from an EMBL/GenBank/DDBJ whole genome shotgun (WGS) entry which is preliminary data.</text>
</comment>
<dbReference type="InterPro" id="IPR011032">
    <property type="entry name" value="GroES-like_sf"/>
</dbReference>
<sequence length="336" mass="34564">MNRSMKAWSRETYGSADGVALERIPVPVPGRGEVLLRVRATALNAGDVRLLLGDPLLVRPVFGMTRPKYPVRGIEVAGTVVAVGPDVVGAEIGEEVVGELVGGGGLGEYVTVPASRLVPIPTGVEPEAAACLPVAGGTAWQALDLAGLGISEGGRSGGATPRVLIIGASGGVGTFAVQLAALRGAEVWASCRDRNAPLVEQLGAVRTFDHRVSPLSALPDGRFDVIIDIAGGIPLRELKRLVVPGGNVVLVTGDGGHVLGPLPRMLRAAFLSIGSRSIRPLAASPRAEVLAKLLELVAEGRVVPVIEREYPFGEASTALARLEAGHTVGKVVVTGS</sequence>
<organism evidence="2 3">
    <name type="scientific">Microbacterium maritypicum</name>
    <name type="common">Microbacterium liquefaciens</name>
    <dbReference type="NCBI Taxonomy" id="33918"/>
    <lineage>
        <taxon>Bacteria</taxon>
        <taxon>Bacillati</taxon>
        <taxon>Actinomycetota</taxon>
        <taxon>Actinomycetes</taxon>
        <taxon>Micrococcales</taxon>
        <taxon>Microbacteriaceae</taxon>
        <taxon>Microbacterium</taxon>
    </lineage>
</organism>
<dbReference type="GO" id="GO:0016491">
    <property type="term" value="F:oxidoreductase activity"/>
    <property type="evidence" value="ECO:0007669"/>
    <property type="project" value="InterPro"/>
</dbReference>
<dbReference type="RefSeq" id="WP_141387041.1">
    <property type="nucleotide sequence ID" value="NZ_BJNQ01000015.1"/>
</dbReference>
<dbReference type="SMART" id="SM00829">
    <property type="entry name" value="PKS_ER"/>
    <property type="match status" value="1"/>
</dbReference>
<dbReference type="Pfam" id="PF13602">
    <property type="entry name" value="ADH_zinc_N_2"/>
    <property type="match status" value="1"/>
</dbReference>
<dbReference type="Gene3D" id="3.90.180.10">
    <property type="entry name" value="Medium-chain alcohol dehydrogenases, catalytic domain"/>
    <property type="match status" value="1"/>
</dbReference>
<dbReference type="PANTHER" id="PTHR44013:SF1">
    <property type="entry name" value="ZINC-TYPE ALCOHOL DEHYDROGENASE-LIKE PROTEIN C16A3.02C"/>
    <property type="match status" value="1"/>
</dbReference>
<evidence type="ECO:0000313" key="3">
    <source>
        <dbReference type="Proteomes" id="UP000317410"/>
    </source>
</evidence>
<dbReference type="CDD" id="cd08267">
    <property type="entry name" value="MDR1"/>
    <property type="match status" value="1"/>
</dbReference>
<evidence type="ECO:0000259" key="1">
    <source>
        <dbReference type="SMART" id="SM00829"/>
    </source>
</evidence>
<dbReference type="Proteomes" id="UP000317410">
    <property type="component" value="Unassembled WGS sequence"/>
</dbReference>
<dbReference type="PANTHER" id="PTHR44013">
    <property type="entry name" value="ZINC-TYPE ALCOHOL DEHYDROGENASE-LIKE PROTEIN C16A3.02C"/>
    <property type="match status" value="1"/>
</dbReference>
<reference evidence="2 3" key="1">
    <citation type="submission" date="2019-06" db="EMBL/GenBank/DDBJ databases">
        <title>Whole genome shotgun sequence of Microbacterium liquefaciens NBRC 15037.</title>
        <authorList>
            <person name="Hosoyama A."/>
            <person name="Uohara A."/>
            <person name="Ohji S."/>
            <person name="Ichikawa N."/>
        </authorList>
    </citation>
    <scope>NUCLEOTIDE SEQUENCE [LARGE SCALE GENOMIC DNA]</scope>
    <source>
        <strain evidence="2 3">NBRC 15037</strain>
    </source>
</reference>
<protein>
    <submittedName>
        <fullName evidence="2">NADPH:quinone reductase</fullName>
    </submittedName>
</protein>
<name>A0A4Y4B6B5_MICMQ</name>
<dbReference type="Gene3D" id="3.40.50.720">
    <property type="entry name" value="NAD(P)-binding Rossmann-like Domain"/>
    <property type="match status" value="1"/>
</dbReference>
<dbReference type="AlphaFoldDB" id="A0A4Y4B6B5"/>
<proteinExistence type="predicted"/>
<gene>
    <name evidence="2" type="ORF">MLI01_22800</name>
</gene>
<dbReference type="SUPFAM" id="SSF50129">
    <property type="entry name" value="GroES-like"/>
    <property type="match status" value="1"/>
</dbReference>
<dbReference type="InterPro" id="IPR013154">
    <property type="entry name" value="ADH-like_N"/>
</dbReference>
<feature type="domain" description="Enoyl reductase (ER)" evidence="1">
    <location>
        <begin position="14"/>
        <end position="333"/>
    </location>
</feature>
<dbReference type="InterPro" id="IPR052733">
    <property type="entry name" value="Chloroplast_QOR"/>
</dbReference>
<dbReference type="SUPFAM" id="SSF51735">
    <property type="entry name" value="NAD(P)-binding Rossmann-fold domains"/>
    <property type="match status" value="1"/>
</dbReference>